<dbReference type="CDD" id="cd20335">
    <property type="entry name" value="BRcat_RBR"/>
    <property type="match status" value="1"/>
</dbReference>
<reference evidence="3" key="1">
    <citation type="submission" date="2014-08" db="EMBL/GenBank/DDBJ databases">
        <authorList>
            <person name="Senf B."/>
            <person name="Petzold A."/>
            <person name="Downie B.R."/>
            <person name="Koch P."/>
            <person name="Platzer M."/>
        </authorList>
    </citation>
    <scope>NUCLEOTIDE SEQUENCE [LARGE SCALE GENOMIC DNA]</scope>
    <source>
        <strain evidence="3">GRZ</strain>
    </source>
</reference>
<reference evidence="3" key="2">
    <citation type="submission" date="2025-08" db="UniProtKB">
        <authorList>
            <consortium name="Ensembl"/>
        </authorList>
    </citation>
    <scope>IDENTIFICATION</scope>
</reference>
<reference evidence="3" key="3">
    <citation type="submission" date="2025-09" db="UniProtKB">
        <authorList>
            <consortium name="Ensembl"/>
        </authorList>
    </citation>
    <scope>IDENTIFICATION</scope>
</reference>
<sequence length="556" mass="62275">MPFRWKSYATKDSSALMQKVADVESDGGEVSFTTDVSDPSSDKDLESEVEEDDTSPPRKKNRGTGMNEAGSSFTARDGSVWVQQEARRQSEEVHGSSFTGRAGPTEYAKRKVCSVLQSFLCLIDIGMLLTIRECTVQQARRTDPNWNLSHNELMAFISVLFAKAVMCQVGAMVDCWSENFLIPAVKETMSRDRFTSIMANLRFDTKDTRAERVKTDKFAAMSDVWSRFTKNCAASFSPGQHITVDRQLFPTKVHCPFTKLVTGKPNKVGIEFWMATDLETKYVCNAVPYLGKDPSRPRGELSEKVAMRLVEPFLDAGRNVTTDSFFTSLSLAHRLLQRNTTLLGTMTKGRRELPPPARDAAAREQFSTSVFKSGSVSLTVYAPTKKKTVFVLSSMHQHVVTGDDGKNKPNTITDYNYMKSGGDDAEQVARKYSVRTATRRWPVAVFYNMLDLAAANAYVLYKACTGSTDTRRLFLHHLAMELRSGFMREKASAAAADTTAATAAAAALHNLPNWTTQCQVRKNCNRNRSRFCCVKCHRYTCAKCREHENWVCEECK</sequence>
<dbReference type="PANTHER" id="PTHR46599:SF6">
    <property type="entry name" value="DUAL SPECIFICITY PHOSPHATASE 26"/>
    <property type="match status" value="1"/>
</dbReference>
<feature type="domain" description="PiggyBac transposable element-derived protein" evidence="2">
    <location>
        <begin position="122"/>
        <end position="458"/>
    </location>
</feature>
<evidence type="ECO:0000259" key="2">
    <source>
        <dbReference type="Pfam" id="PF13843"/>
    </source>
</evidence>
<evidence type="ECO:0000313" key="4">
    <source>
        <dbReference type="Proteomes" id="UP000694548"/>
    </source>
</evidence>
<evidence type="ECO:0000313" key="3">
    <source>
        <dbReference type="Ensembl" id="ENSNFUP00015012962.1"/>
    </source>
</evidence>
<feature type="region of interest" description="Disordered" evidence="1">
    <location>
        <begin position="21"/>
        <end position="74"/>
    </location>
</feature>
<accession>A0A8C6L6J4</accession>
<dbReference type="PANTHER" id="PTHR46599">
    <property type="entry name" value="PIGGYBAC TRANSPOSABLE ELEMENT-DERIVED PROTEIN 4"/>
    <property type="match status" value="1"/>
</dbReference>
<dbReference type="Pfam" id="PF13843">
    <property type="entry name" value="DDE_Tnp_1_7"/>
    <property type="match status" value="1"/>
</dbReference>
<keyword evidence="4" id="KW-1185">Reference proteome</keyword>
<dbReference type="InterPro" id="IPR029526">
    <property type="entry name" value="PGBD"/>
</dbReference>
<proteinExistence type="predicted"/>
<dbReference type="AlphaFoldDB" id="A0A8C6L6J4"/>
<dbReference type="RefSeq" id="XP_054602449.2">
    <property type="nucleotide sequence ID" value="XM_054746474.2"/>
</dbReference>
<protein>
    <recommendedName>
        <fullName evidence="2">PiggyBac transposable element-derived protein domain-containing protein</fullName>
    </recommendedName>
</protein>
<organism evidence="3 4">
    <name type="scientific">Nothobranchius furzeri</name>
    <name type="common">Turquoise killifish</name>
    <dbReference type="NCBI Taxonomy" id="105023"/>
    <lineage>
        <taxon>Eukaryota</taxon>
        <taxon>Metazoa</taxon>
        <taxon>Chordata</taxon>
        <taxon>Craniata</taxon>
        <taxon>Vertebrata</taxon>
        <taxon>Euteleostomi</taxon>
        <taxon>Actinopterygii</taxon>
        <taxon>Neopterygii</taxon>
        <taxon>Teleostei</taxon>
        <taxon>Neoteleostei</taxon>
        <taxon>Acanthomorphata</taxon>
        <taxon>Ovalentaria</taxon>
        <taxon>Atherinomorphae</taxon>
        <taxon>Cyprinodontiformes</taxon>
        <taxon>Nothobranchiidae</taxon>
        <taxon>Nothobranchius</taxon>
    </lineage>
</organism>
<name>A0A8C6L6J4_NOTFU</name>
<dbReference type="GeneID" id="129164885"/>
<dbReference type="GeneTree" id="ENSGT00940000172289"/>
<dbReference type="Ensembl" id="ENSNFUT00015013613.1">
    <property type="protein sequence ID" value="ENSNFUP00015012962.1"/>
    <property type="gene ID" value="ENSNFUG00015006352.1"/>
</dbReference>
<dbReference type="Proteomes" id="UP000694548">
    <property type="component" value="Chromosome sgr14"/>
</dbReference>
<evidence type="ECO:0000256" key="1">
    <source>
        <dbReference type="SAM" id="MobiDB-lite"/>
    </source>
</evidence>